<dbReference type="PANTHER" id="PTHR43381">
    <property type="entry name" value="TRANSLATION INITIATION FACTOR IF-2-RELATED"/>
    <property type="match status" value="1"/>
</dbReference>
<reference evidence="7 8" key="1">
    <citation type="journal article" date="2015" name="Nature">
        <title>rRNA introns, odd ribosomes, and small enigmatic genomes across a large radiation of phyla.</title>
        <authorList>
            <person name="Brown C.T."/>
            <person name="Hug L.A."/>
            <person name="Thomas B.C."/>
            <person name="Sharon I."/>
            <person name="Castelle C.J."/>
            <person name="Singh A."/>
            <person name="Wilkins M.J."/>
            <person name="Williams K.H."/>
            <person name="Banfield J.F."/>
        </authorList>
    </citation>
    <scope>NUCLEOTIDE SEQUENCE [LARGE SCALE GENOMIC DNA]</scope>
</reference>
<accession>A0A0G0PFW2</accession>
<dbReference type="NCBIfam" id="TIGR00231">
    <property type="entry name" value="small_GTP"/>
    <property type="match status" value="1"/>
</dbReference>
<evidence type="ECO:0000259" key="6">
    <source>
        <dbReference type="PROSITE" id="PS51722"/>
    </source>
</evidence>
<dbReference type="Gene3D" id="2.40.30.10">
    <property type="entry name" value="Translation factors"/>
    <property type="match status" value="2"/>
</dbReference>
<evidence type="ECO:0000313" key="8">
    <source>
        <dbReference type="Proteomes" id="UP000034325"/>
    </source>
</evidence>
<evidence type="ECO:0000313" key="7">
    <source>
        <dbReference type="EMBL" id="KKQ97029.1"/>
    </source>
</evidence>
<dbReference type="FunFam" id="3.40.50.10050:FF:000001">
    <property type="entry name" value="Translation initiation factor IF-2"/>
    <property type="match status" value="1"/>
</dbReference>
<evidence type="ECO:0000256" key="5">
    <source>
        <dbReference type="ARBA" id="ARBA00023134"/>
    </source>
</evidence>
<evidence type="ECO:0000256" key="3">
    <source>
        <dbReference type="ARBA" id="ARBA00022741"/>
    </source>
</evidence>
<dbReference type="SUPFAM" id="SSF52156">
    <property type="entry name" value="Initiation factor IF2/eIF5b, domain 3"/>
    <property type="match status" value="1"/>
</dbReference>
<dbReference type="PROSITE" id="PS51722">
    <property type="entry name" value="G_TR_2"/>
    <property type="match status" value="1"/>
</dbReference>
<evidence type="ECO:0000256" key="2">
    <source>
        <dbReference type="ARBA" id="ARBA00022540"/>
    </source>
</evidence>
<dbReference type="Proteomes" id="UP000034325">
    <property type="component" value="Unassembled WGS sequence"/>
</dbReference>
<dbReference type="AlphaFoldDB" id="A0A0G0PFW2"/>
<keyword evidence="3" id="KW-0547">Nucleotide-binding</keyword>
<keyword evidence="2 7" id="KW-0396">Initiation factor</keyword>
<dbReference type="FunFam" id="3.40.50.300:FF:000019">
    <property type="entry name" value="Translation initiation factor IF-2"/>
    <property type="match status" value="1"/>
</dbReference>
<comment type="caution">
    <text evidence="7">The sequence shown here is derived from an EMBL/GenBank/DDBJ whole genome shotgun (WGS) entry which is preliminary data.</text>
</comment>
<dbReference type="GO" id="GO:0005525">
    <property type="term" value="F:GTP binding"/>
    <property type="evidence" value="ECO:0007669"/>
    <property type="project" value="UniProtKB-KW"/>
</dbReference>
<dbReference type="Pfam" id="PF11987">
    <property type="entry name" value="IF-2"/>
    <property type="match status" value="1"/>
</dbReference>
<dbReference type="SUPFAM" id="SSF52540">
    <property type="entry name" value="P-loop containing nucleoside triphosphate hydrolases"/>
    <property type="match status" value="1"/>
</dbReference>
<evidence type="ECO:0000256" key="4">
    <source>
        <dbReference type="ARBA" id="ARBA00022917"/>
    </source>
</evidence>
<keyword evidence="4" id="KW-0648">Protein biosynthesis</keyword>
<dbReference type="InterPro" id="IPR036925">
    <property type="entry name" value="TIF_IF2_dom3_sf"/>
</dbReference>
<proteinExistence type="inferred from homology"/>
<dbReference type="Pfam" id="PF22042">
    <property type="entry name" value="EF-G_D2"/>
    <property type="match status" value="1"/>
</dbReference>
<dbReference type="InterPro" id="IPR009000">
    <property type="entry name" value="Transl_B-barrel_sf"/>
</dbReference>
<dbReference type="Gene3D" id="3.40.50.10050">
    <property type="entry name" value="Translation initiation factor IF- 2, domain 3"/>
    <property type="match status" value="1"/>
</dbReference>
<sequence length="461" mass="48753">MKKAIRAPIVCVLGHVDHGKTTLLDAIRATNVASKEAGGITQGIGASVVTTKGKSITFIDTPGHAAFSSMRSRGAKVADIAILVVDASAGVKPQTIEAIQLIKSAKIPFIVALTKIDLPSANIEEVKGQLTKEEILFEGRGGDTPIVPVSAKESKGLSDLLETIALVSEVNGVKGEIDSPLEAVIIESAKDKRGTVASIVVRGGRIKVGDQISAEGIPGKVRALFNDKLERVLEVGPGEPAQVLGFENIPPVGARVEVGALNMPSKFVSQMQAKVEEGEIPILIKAKDLGSLEALSGSIPQGFKVIAKGVGDVNESDVLNAKASGARIFAFASGISASVVKLAETEGVEVEKFEIIYELIEKLEKLFKKGELEVFGKAEIVTSFPFNNKKVAGCKVISGRIAKKDNLILMKDSKEAGRVKISSMKKEKQEIVEAKTGEEFGVIFEPQLDFVKGDVLVSVAK</sequence>
<dbReference type="SUPFAM" id="SSF50447">
    <property type="entry name" value="Translation proteins"/>
    <property type="match status" value="2"/>
</dbReference>
<dbReference type="PANTHER" id="PTHR43381:SF4">
    <property type="entry name" value="EUKARYOTIC TRANSLATION INITIATION FACTOR 5B"/>
    <property type="match status" value="1"/>
</dbReference>
<protein>
    <submittedName>
        <fullName evidence="7">Translation initiation factor IF-2</fullName>
    </submittedName>
</protein>
<dbReference type="GO" id="GO:0003924">
    <property type="term" value="F:GTPase activity"/>
    <property type="evidence" value="ECO:0007669"/>
    <property type="project" value="InterPro"/>
</dbReference>
<keyword evidence="5" id="KW-0342">GTP-binding</keyword>
<gene>
    <name evidence="7" type="ORF">UT23_C0020G0022</name>
</gene>
<comment type="similarity">
    <text evidence="1">Belongs to the TRAFAC class translation factor GTPase superfamily. Classic translation factor GTPase family. IF-2 subfamily.</text>
</comment>
<organism evidence="7 8">
    <name type="scientific">Candidatus Woesebacteria bacterium GW2011_GWA1_39_12</name>
    <dbReference type="NCBI Taxonomy" id="1618549"/>
    <lineage>
        <taxon>Bacteria</taxon>
        <taxon>Candidatus Woeseibacteriota</taxon>
    </lineage>
</organism>
<dbReference type="InterPro" id="IPR027417">
    <property type="entry name" value="P-loop_NTPase"/>
</dbReference>
<dbReference type="GO" id="GO:0005737">
    <property type="term" value="C:cytoplasm"/>
    <property type="evidence" value="ECO:0007669"/>
    <property type="project" value="TreeGrafter"/>
</dbReference>
<dbReference type="Gene3D" id="3.40.50.300">
    <property type="entry name" value="P-loop containing nucleotide triphosphate hydrolases"/>
    <property type="match status" value="1"/>
</dbReference>
<dbReference type="EMBL" id="LBWA01000020">
    <property type="protein sequence ID" value="KKQ97029.1"/>
    <property type="molecule type" value="Genomic_DNA"/>
</dbReference>
<dbReference type="InterPro" id="IPR053905">
    <property type="entry name" value="EF-G-like_DII"/>
</dbReference>
<dbReference type="GO" id="GO:0003743">
    <property type="term" value="F:translation initiation factor activity"/>
    <property type="evidence" value="ECO:0007669"/>
    <property type="project" value="UniProtKB-KW"/>
</dbReference>
<dbReference type="PATRIC" id="fig|1618549.4.peg.1291"/>
<dbReference type="InterPro" id="IPR023115">
    <property type="entry name" value="TIF_IF2_dom3"/>
</dbReference>
<dbReference type="CDD" id="cd01887">
    <property type="entry name" value="IF2_eIF5B"/>
    <property type="match status" value="1"/>
</dbReference>
<dbReference type="InterPro" id="IPR005225">
    <property type="entry name" value="Small_GTP-bd"/>
</dbReference>
<name>A0A0G0PFW2_9BACT</name>
<evidence type="ECO:0000256" key="1">
    <source>
        <dbReference type="ARBA" id="ARBA00007733"/>
    </source>
</evidence>
<dbReference type="InterPro" id="IPR000795">
    <property type="entry name" value="T_Tr_GTP-bd_dom"/>
</dbReference>
<dbReference type="InterPro" id="IPR015760">
    <property type="entry name" value="TIF_IF2"/>
</dbReference>
<dbReference type="Pfam" id="PF00009">
    <property type="entry name" value="GTP_EFTU"/>
    <property type="match status" value="1"/>
</dbReference>
<feature type="domain" description="Tr-type G" evidence="6">
    <location>
        <begin position="5"/>
        <end position="181"/>
    </location>
</feature>